<protein>
    <submittedName>
        <fullName evidence="2">Uncharacterized protein</fullName>
    </submittedName>
</protein>
<sequence length="68" mass="8083">MRRELNTTEQHFATTRSEAQRIIEEARDEEKSNLTSQTIDCKNNKYGEFYVVTLKFTFNTPKDIMAYE</sequence>
<dbReference type="EMBL" id="UHAP01000001">
    <property type="protein sequence ID" value="SUK44199.1"/>
    <property type="molecule type" value="Genomic_DNA"/>
</dbReference>
<accession>A0A2S6D355</accession>
<proteinExistence type="predicted"/>
<evidence type="ECO:0000313" key="3">
    <source>
        <dbReference type="Proteomes" id="UP000238775"/>
    </source>
</evidence>
<name>A0A2S6D355_STAAU</name>
<dbReference type="EMBL" id="PGWZ01000462">
    <property type="protein sequence ID" value="PPJ71795.1"/>
    <property type="molecule type" value="Genomic_DNA"/>
</dbReference>
<reference evidence="1 3" key="1">
    <citation type="submission" date="2017-11" db="EMBL/GenBank/DDBJ databases">
        <authorList>
            <person name="Founou R.C."/>
            <person name="Founou L."/>
            <person name="Allam M."/>
            <person name="Ismail A."/>
            <person name="Essack S.Y."/>
        </authorList>
    </citation>
    <scope>NUCLEOTIDE SEQUENCE [LARGE SCALE GENOMIC DNA]</scope>
    <source>
        <strain evidence="1 3">G703N2B1</strain>
    </source>
</reference>
<dbReference type="AlphaFoldDB" id="A0A2S6D355"/>
<gene>
    <name evidence="1" type="ORF">CV021_12795</name>
    <name evidence="2" type="ORF">NCTC6133_01626</name>
</gene>
<organism evidence="2 4">
    <name type="scientific">Staphylococcus aureus</name>
    <dbReference type="NCBI Taxonomy" id="1280"/>
    <lineage>
        <taxon>Bacteria</taxon>
        <taxon>Bacillati</taxon>
        <taxon>Bacillota</taxon>
        <taxon>Bacilli</taxon>
        <taxon>Bacillales</taxon>
        <taxon>Staphylococcaceae</taxon>
        <taxon>Staphylococcus</taxon>
    </lineage>
</organism>
<evidence type="ECO:0000313" key="4">
    <source>
        <dbReference type="Proteomes" id="UP000255091"/>
    </source>
</evidence>
<evidence type="ECO:0000313" key="1">
    <source>
        <dbReference type="EMBL" id="PPJ71795.1"/>
    </source>
</evidence>
<dbReference type="RefSeq" id="WP_001250666.1">
    <property type="nucleotide sequence ID" value="NZ_BAABSP010000004.1"/>
</dbReference>
<dbReference type="Proteomes" id="UP000255091">
    <property type="component" value="Unassembled WGS sequence"/>
</dbReference>
<evidence type="ECO:0000313" key="2">
    <source>
        <dbReference type="EMBL" id="SUK44199.1"/>
    </source>
</evidence>
<reference evidence="2 4" key="2">
    <citation type="submission" date="2018-06" db="EMBL/GenBank/DDBJ databases">
        <authorList>
            <consortium name="Pathogen Informatics"/>
            <person name="Doyle S."/>
        </authorList>
    </citation>
    <scope>NUCLEOTIDE SEQUENCE [LARGE SCALE GENOMIC DNA]</scope>
    <source>
        <strain evidence="2 4">NCTC6133</strain>
    </source>
</reference>
<dbReference type="Proteomes" id="UP000238775">
    <property type="component" value="Unassembled WGS sequence"/>
</dbReference>